<reference evidence="2 3" key="1">
    <citation type="submission" date="2020-08" db="EMBL/GenBank/DDBJ databases">
        <title>Genomic Encyclopedia of Type Strains, Phase IV (KMG-V): Genome sequencing to study the core and pangenomes of soil and plant-associated prokaryotes.</title>
        <authorList>
            <person name="Whitman W."/>
        </authorList>
    </citation>
    <scope>NUCLEOTIDE SEQUENCE [LARGE SCALE GENOMIC DNA]</scope>
    <source>
        <strain evidence="2 3">SEMIA 492</strain>
    </source>
</reference>
<name>A0A7W6ZZW1_9HYPH</name>
<accession>A0A7W6ZZW1</accession>
<feature type="domain" description="DUF4435" evidence="1">
    <location>
        <begin position="44"/>
        <end position="265"/>
    </location>
</feature>
<comment type="caution">
    <text evidence="2">The sequence shown here is derived from an EMBL/GenBank/DDBJ whole genome shotgun (WGS) entry which is preliminary data.</text>
</comment>
<dbReference type="RefSeq" id="WP_161631261.1">
    <property type="nucleotide sequence ID" value="NZ_JACIIG010000034.1"/>
</dbReference>
<protein>
    <recommendedName>
        <fullName evidence="1">DUF4435 domain-containing protein</fullName>
    </recommendedName>
</protein>
<sequence>MTKLREGLAIVEDEYLEEMKDAKDRDAVLKHELVNIRSDLPESVILVFEGDEDKIVYFQWINRINPDFDYEPLPQRGKKKVLNLRDVVLRDKNNLSSGIYFFIDRDFDDLGGFAAHHNTFITDMYSVENYLVSREVLDLFLINEFHCHGKPKVRAEITKHFEGVFEQFLDATECINFRIYKGRKLNIHIPAIPEKLNSIAEVSLLEVKAISSPPSEIIKLNREPTQDEINSVEEDFRGLTRAERFRGKFILKFFERWLKELAKDYSADEPVFFKDIVRTSNAKVAEITLGTMASRSTHPAGLSEFINSMRPPVQPVEKTA</sequence>
<dbReference type="Proteomes" id="UP000543836">
    <property type="component" value="Unassembled WGS sequence"/>
</dbReference>
<evidence type="ECO:0000313" key="2">
    <source>
        <dbReference type="EMBL" id="MBB4571691.1"/>
    </source>
</evidence>
<dbReference type="InterPro" id="IPR029492">
    <property type="entry name" value="DUF4435"/>
</dbReference>
<proteinExistence type="predicted"/>
<evidence type="ECO:0000313" key="3">
    <source>
        <dbReference type="Proteomes" id="UP000543836"/>
    </source>
</evidence>
<gene>
    <name evidence="2" type="ORF">GGE60_005856</name>
</gene>
<dbReference type="EMBL" id="JACIIG010000034">
    <property type="protein sequence ID" value="MBB4571691.1"/>
    <property type="molecule type" value="Genomic_DNA"/>
</dbReference>
<evidence type="ECO:0000259" key="1">
    <source>
        <dbReference type="Pfam" id="PF14491"/>
    </source>
</evidence>
<keyword evidence="3" id="KW-1185">Reference proteome</keyword>
<dbReference type="Pfam" id="PF14491">
    <property type="entry name" value="DUF4435"/>
    <property type="match status" value="1"/>
</dbReference>
<dbReference type="AlphaFoldDB" id="A0A7W6ZZW1"/>
<organism evidence="2 3">
    <name type="scientific">Rhizobium leucaenae</name>
    <dbReference type="NCBI Taxonomy" id="29450"/>
    <lineage>
        <taxon>Bacteria</taxon>
        <taxon>Pseudomonadati</taxon>
        <taxon>Pseudomonadota</taxon>
        <taxon>Alphaproteobacteria</taxon>
        <taxon>Hyphomicrobiales</taxon>
        <taxon>Rhizobiaceae</taxon>
        <taxon>Rhizobium/Agrobacterium group</taxon>
        <taxon>Rhizobium</taxon>
    </lineage>
</organism>